<dbReference type="OMA" id="RAYCASW"/>
<evidence type="ECO:0000256" key="1">
    <source>
        <dbReference type="ARBA" id="ARBA00022737"/>
    </source>
</evidence>
<keyword evidence="3" id="KW-1133">Transmembrane helix</keyword>
<keyword evidence="1" id="KW-0677">Repeat</keyword>
<proteinExistence type="predicted"/>
<dbReference type="Gene3D" id="2.120.10.80">
    <property type="entry name" value="Kelch-type beta propeller"/>
    <property type="match status" value="2"/>
</dbReference>
<protein>
    <submittedName>
        <fullName evidence="4">Uncharacterized protein</fullName>
    </submittedName>
</protein>
<evidence type="ECO:0000256" key="3">
    <source>
        <dbReference type="SAM" id="Phobius"/>
    </source>
</evidence>
<dbReference type="PANTHER" id="PTHR47435:SF10">
    <property type="entry name" value="TIP ELONGATION ABERRANT PROTEIN 3"/>
    <property type="match status" value="1"/>
</dbReference>
<keyword evidence="2" id="KW-0408">Iron</keyword>
<keyword evidence="5" id="KW-1185">Reference proteome</keyword>
<organism evidence="4 5">
    <name type="scientific">Patiria miniata</name>
    <name type="common">Bat star</name>
    <name type="synonym">Asterina miniata</name>
    <dbReference type="NCBI Taxonomy" id="46514"/>
    <lineage>
        <taxon>Eukaryota</taxon>
        <taxon>Metazoa</taxon>
        <taxon>Echinodermata</taxon>
        <taxon>Eleutherozoa</taxon>
        <taxon>Asterozoa</taxon>
        <taxon>Asteroidea</taxon>
        <taxon>Valvatacea</taxon>
        <taxon>Valvatida</taxon>
        <taxon>Asterinidae</taxon>
        <taxon>Patiria</taxon>
    </lineage>
</organism>
<dbReference type="InterPro" id="IPR015915">
    <property type="entry name" value="Kelch-typ_b-propeller"/>
</dbReference>
<dbReference type="GO" id="GO:0019760">
    <property type="term" value="P:glucosinolate metabolic process"/>
    <property type="evidence" value="ECO:0007669"/>
    <property type="project" value="UniProtKB-ARBA"/>
</dbReference>
<dbReference type="RefSeq" id="XP_038075871.1">
    <property type="nucleotide sequence ID" value="XM_038219943.1"/>
</dbReference>
<dbReference type="Pfam" id="PF24681">
    <property type="entry name" value="Kelch_KLHDC2_KLHL20_DRC7"/>
    <property type="match status" value="1"/>
</dbReference>
<dbReference type="AlphaFoldDB" id="A0A914BJ63"/>
<dbReference type="GeneID" id="119743521"/>
<name>A0A914BJ63_PATMI</name>
<dbReference type="PANTHER" id="PTHR47435">
    <property type="entry name" value="KELCH REPEAT PROTEIN (AFU_ORTHOLOGUE AFUA_5G12780)"/>
    <property type="match status" value="1"/>
</dbReference>
<dbReference type="OrthoDB" id="432528at2759"/>
<evidence type="ECO:0000313" key="5">
    <source>
        <dbReference type="Proteomes" id="UP000887568"/>
    </source>
</evidence>
<accession>A0A914BJ63</accession>
<keyword evidence="3" id="KW-0812">Transmembrane</keyword>
<sequence>MASLAWLVVARIAVVLPICLWFVLAVSANEKSIPVWTWLDGTTLVNQPSTLTAGSQYPGCRAESGIWTPPTAGVVWMYGGREGSGMALNDLWLYDMPSQEWTNIQRGKEQSWPKPRYGAAVCGVTNSSVVVYGGAQSTENLLSDTWLYHLHNQSWMLLSDSSQPGVRANMVHWCTHDALWIYGVTSSDPNAPQTMWKFSFQSFDWTEVGGDTGNRGSPEEFRDLGRWKTAAWVVKNSHFYILGRNPPLASKSCQGKTSEVKNKCDLWRYSSLSNEWEHISTDAKADSESAGVVEQPSCLASAAFWPDASGNLWLLDSSNGTDSTCEETSQTRSNLWMLDLRLMRWISFQTHNPQSEDVLEWSQDTHSQPPPRAYCASWSRNNTYYLFGGLARNGSVGALNDLWDFQLLEVESLHPSPIHALAVPPVAVFFLSLGALGILSLFVFAVIFFTKCSAGPRLKPPNHFGDKIRYSPVEMDEVLFT</sequence>
<dbReference type="Proteomes" id="UP000887568">
    <property type="component" value="Unplaced"/>
</dbReference>
<evidence type="ECO:0000256" key="2">
    <source>
        <dbReference type="ARBA" id="ARBA00023004"/>
    </source>
</evidence>
<keyword evidence="3" id="KW-0472">Membrane</keyword>
<dbReference type="EnsemblMetazoa" id="XM_038219943.1">
    <property type="protein sequence ID" value="XP_038075871.1"/>
    <property type="gene ID" value="LOC119743521"/>
</dbReference>
<feature type="transmembrane region" description="Helical" evidence="3">
    <location>
        <begin position="426"/>
        <end position="449"/>
    </location>
</feature>
<reference evidence="4" key="1">
    <citation type="submission" date="2022-11" db="UniProtKB">
        <authorList>
            <consortium name="EnsemblMetazoa"/>
        </authorList>
    </citation>
    <scope>IDENTIFICATION</scope>
</reference>
<evidence type="ECO:0000313" key="4">
    <source>
        <dbReference type="EnsemblMetazoa" id="XP_038075871.1"/>
    </source>
</evidence>
<dbReference type="SUPFAM" id="SSF117281">
    <property type="entry name" value="Kelch motif"/>
    <property type="match status" value="1"/>
</dbReference>